<evidence type="ECO:0000256" key="7">
    <source>
        <dbReference type="ARBA" id="ARBA00022737"/>
    </source>
</evidence>
<evidence type="ECO:0000256" key="16">
    <source>
        <dbReference type="SAM" id="SignalP"/>
    </source>
</evidence>
<dbReference type="Gene3D" id="3.30.200.20">
    <property type="entry name" value="Phosphorylase Kinase, domain 1"/>
    <property type="match status" value="1"/>
</dbReference>
<dbReference type="InterPro" id="IPR003591">
    <property type="entry name" value="Leu-rich_rpt_typical-subtyp"/>
</dbReference>
<feature type="binding site" evidence="14">
    <location>
        <position position="724"/>
    </location>
    <ligand>
        <name>ATP</name>
        <dbReference type="ChEBI" id="CHEBI:30616"/>
    </ligand>
</feature>
<dbReference type="InterPro" id="IPR013210">
    <property type="entry name" value="LRR_N_plant-typ"/>
</dbReference>
<dbReference type="Pfam" id="PF00069">
    <property type="entry name" value="Pkinase"/>
    <property type="match status" value="1"/>
</dbReference>
<dbReference type="Pfam" id="PF08263">
    <property type="entry name" value="LRRNT_2"/>
    <property type="match status" value="1"/>
</dbReference>
<name>A0A6P4B253_ZIZJJ</name>
<keyword evidence="8 14" id="KW-0547">Nucleotide-binding</keyword>
<keyword evidence="3" id="KW-0433">Leucine-rich repeat</keyword>
<dbReference type="PROSITE" id="PS00107">
    <property type="entry name" value="PROTEIN_KINASE_ATP"/>
    <property type="match status" value="1"/>
</dbReference>
<evidence type="ECO:0000256" key="14">
    <source>
        <dbReference type="PROSITE-ProRule" id="PRU10141"/>
    </source>
</evidence>
<dbReference type="RefSeq" id="XP_015902832.1">
    <property type="nucleotide sequence ID" value="XM_016047346.2"/>
</dbReference>
<dbReference type="CDD" id="cd14066">
    <property type="entry name" value="STKc_IRAK"/>
    <property type="match status" value="1"/>
</dbReference>
<dbReference type="SUPFAM" id="SSF52058">
    <property type="entry name" value="L domain-like"/>
    <property type="match status" value="1"/>
</dbReference>
<evidence type="ECO:0000256" key="12">
    <source>
        <dbReference type="ARBA" id="ARBA00023136"/>
    </source>
</evidence>
<keyword evidence="11 15" id="KW-1133">Transmembrane helix</keyword>
<evidence type="ECO:0000256" key="4">
    <source>
        <dbReference type="ARBA" id="ARBA00022679"/>
    </source>
</evidence>
<evidence type="ECO:0000256" key="3">
    <source>
        <dbReference type="ARBA" id="ARBA00022614"/>
    </source>
</evidence>
<evidence type="ECO:0000256" key="11">
    <source>
        <dbReference type="ARBA" id="ARBA00022989"/>
    </source>
</evidence>
<dbReference type="PROSITE" id="PS00108">
    <property type="entry name" value="PROTEIN_KINASE_ST"/>
    <property type="match status" value="1"/>
</dbReference>
<keyword evidence="5 15" id="KW-0812">Transmembrane</keyword>
<keyword evidence="7" id="KW-0677">Repeat</keyword>
<dbReference type="GO" id="GO:0005524">
    <property type="term" value="F:ATP binding"/>
    <property type="evidence" value="ECO:0007669"/>
    <property type="project" value="UniProtKB-UniRule"/>
</dbReference>
<reference evidence="18" key="1">
    <citation type="submission" date="2022-04" db="UniProtKB">
        <authorList>
            <consortium name="RefSeq"/>
        </authorList>
    </citation>
    <scope>IDENTIFICATION</scope>
    <source>
        <tissue evidence="18">In vitro plantlets</tissue>
    </source>
</reference>
<feature type="chain" id="PRO_5044647009" evidence="16">
    <location>
        <begin position="31"/>
        <end position="1024"/>
    </location>
</feature>
<dbReference type="FunFam" id="3.80.10.10:FF:000077">
    <property type="entry name" value="LRR receptor-like serine/threonine-protein kinase ERL1"/>
    <property type="match status" value="1"/>
</dbReference>
<evidence type="ECO:0000256" key="13">
    <source>
        <dbReference type="ARBA" id="ARBA00023180"/>
    </source>
</evidence>
<dbReference type="PANTHER" id="PTHR48056">
    <property type="entry name" value="LRR RECEPTOR-LIKE SERINE/THREONINE-PROTEIN KINASE-RELATED"/>
    <property type="match status" value="1"/>
</dbReference>
<evidence type="ECO:0000313" key="18">
    <source>
        <dbReference type="RefSeq" id="XP_015902832.1"/>
    </source>
</evidence>
<dbReference type="FunFam" id="1.10.510.10:FF:000714">
    <property type="entry name" value="Kinase family with leucine-rich repeat domain-containing protein"/>
    <property type="match status" value="1"/>
</dbReference>
<organism evidence="18">
    <name type="scientific">Ziziphus jujuba</name>
    <name type="common">Chinese jujube</name>
    <name type="synonym">Ziziphus sativa</name>
    <dbReference type="NCBI Taxonomy" id="326968"/>
    <lineage>
        <taxon>Eukaryota</taxon>
        <taxon>Viridiplantae</taxon>
        <taxon>Streptophyta</taxon>
        <taxon>Embryophyta</taxon>
        <taxon>Tracheophyta</taxon>
        <taxon>Spermatophyta</taxon>
        <taxon>Magnoliopsida</taxon>
        <taxon>eudicotyledons</taxon>
        <taxon>Gunneridae</taxon>
        <taxon>Pentapetalae</taxon>
        <taxon>rosids</taxon>
        <taxon>fabids</taxon>
        <taxon>Rosales</taxon>
        <taxon>Rhamnaceae</taxon>
        <taxon>Paliureae</taxon>
        <taxon>Ziziphus</taxon>
    </lineage>
</organism>
<evidence type="ECO:0000256" key="15">
    <source>
        <dbReference type="SAM" id="Phobius"/>
    </source>
</evidence>
<keyword evidence="4" id="KW-0808">Transferase</keyword>
<evidence type="ECO:0000256" key="9">
    <source>
        <dbReference type="ARBA" id="ARBA00022777"/>
    </source>
</evidence>
<sequence length="1024" mass="112967">MAKTTTAQICLQLPLCALVFLFIILGHADSQSLQDEEQAVLLRIKQYWGNPPLLSRWSTASNSPHCSWTGIHCTDGSVTALSLFTFNIEGKFPPFICDLKNLTNLVLGNNSIADEFPRAIYNCSKLEQLDLSQNYFIGTVPSDLYRLDKLTHLDLSGNNFSGEIPATIGQMQQLTYLKLTNNLFNGSFPPEISNLSNLEMLGLGFMSNFKPSRLPSNYTQLKKLKYLWIPQSNMIGEIPESIGDMVSLNEVDLSTNGLSGKIPSSLFMLKNLSTLYLYKNKLSGEIPQVVKAVNLGLLDLSENNLTGPIPEDFGNLTKLTGLSLFTNQFSGAIPESVGRLPSLMDLRLFDNNLSGTLPPDFGRYSPLREFQVAMNRLTGKLPENLCYGGNLIGVVAYDNDLTGELPESLGNCSALLMVSVKNNRLSGNIPSGLWTSMNMSIFTLSNNSFTGELPEKLSLKLSRLEINDNKFSGKIPVGVSSWKSLVVFKANNNLLTGSIPQELTTLSGLTTLFLHHNKLTGSLPSDIVSWKSLNALNLAQNQLSGPLPKKLGSLPSLTDLDLSENQFSGQIPSEFGHLRINILNLSSNHLSGVIPRELENPAYSNSFLNNPGLCAGSGLVNLRNCNFNPIKSNKISTQSLALIVASVVAVILLASCILLFVIRGYKKKHGLGSKWKITSFQRLNFTESKIRSGLTESNLIGSGGSGKVYRVAVNRIGDVVAVKKIWNKRKLDERLEKEFTAEVKILSSIRHSNVVKLMCCLSSENSKLLVYEYLENGSLDRWLHSKNRPPSISAGFGTVENVALDWPKRMQIAIGAAKGLCYMHHDCVPPIVHRDIKLSNILLDSDFNAKIADFGLAKLLIKQGEPATMSTVAGSFGYMAPEYAQSTRVNEKIDVYSFGVVLLELATGRQANQGDEHTSLAEWAWRHVQEGNDIVEALDEEVKEPCYLEEMRSVFKLGIICTGTLPSTRPSMKEVVHILLRCGNQLAYGQKIVWNEHDFAPLLRNSKRERDLEEDNHSSLVTIV</sequence>
<comment type="similarity">
    <text evidence="2">Belongs to the protein kinase superfamily. Ser/Thr protein kinase family.</text>
</comment>
<dbReference type="GO" id="GO:0009791">
    <property type="term" value="P:post-embryonic development"/>
    <property type="evidence" value="ECO:0007669"/>
    <property type="project" value="UniProtKB-ARBA"/>
</dbReference>
<dbReference type="SMART" id="SM00369">
    <property type="entry name" value="LRR_TYP"/>
    <property type="match status" value="6"/>
</dbReference>
<dbReference type="InterPro" id="IPR008271">
    <property type="entry name" value="Ser/Thr_kinase_AS"/>
</dbReference>
<dbReference type="GO" id="GO:0016020">
    <property type="term" value="C:membrane"/>
    <property type="evidence" value="ECO:0007669"/>
    <property type="project" value="UniProtKB-SubCell"/>
</dbReference>
<comment type="subcellular location">
    <subcellularLocation>
        <location evidence="1">Membrane</location>
        <topology evidence="1">Single-pass type I membrane protein</topology>
    </subcellularLocation>
</comment>
<dbReference type="PROSITE" id="PS50011">
    <property type="entry name" value="PROTEIN_KINASE_DOM"/>
    <property type="match status" value="1"/>
</dbReference>
<dbReference type="Pfam" id="PF13855">
    <property type="entry name" value="LRR_8"/>
    <property type="match status" value="2"/>
</dbReference>
<dbReference type="InterPro" id="IPR011009">
    <property type="entry name" value="Kinase-like_dom_sf"/>
</dbReference>
<evidence type="ECO:0000256" key="1">
    <source>
        <dbReference type="ARBA" id="ARBA00004479"/>
    </source>
</evidence>
<feature type="transmembrane region" description="Helical" evidence="15">
    <location>
        <begin position="640"/>
        <end position="662"/>
    </location>
</feature>
<dbReference type="GO" id="GO:0033612">
    <property type="term" value="F:receptor serine/threonine kinase binding"/>
    <property type="evidence" value="ECO:0007669"/>
    <property type="project" value="TreeGrafter"/>
</dbReference>
<proteinExistence type="inferred from homology"/>
<evidence type="ECO:0000256" key="5">
    <source>
        <dbReference type="ARBA" id="ARBA00022692"/>
    </source>
</evidence>
<keyword evidence="10 14" id="KW-0067">ATP-binding</keyword>
<evidence type="ECO:0000256" key="8">
    <source>
        <dbReference type="ARBA" id="ARBA00022741"/>
    </source>
</evidence>
<dbReference type="InterPro" id="IPR001611">
    <property type="entry name" value="Leu-rich_rpt"/>
</dbReference>
<evidence type="ECO:0000256" key="2">
    <source>
        <dbReference type="ARBA" id="ARBA00008684"/>
    </source>
</evidence>
<dbReference type="GO" id="GO:0004672">
    <property type="term" value="F:protein kinase activity"/>
    <property type="evidence" value="ECO:0007669"/>
    <property type="project" value="InterPro"/>
</dbReference>
<dbReference type="AlphaFoldDB" id="A0A6P4B253"/>
<keyword evidence="9 18" id="KW-0418">Kinase</keyword>
<accession>A0A6P4B253</accession>
<dbReference type="InterPro" id="IPR000719">
    <property type="entry name" value="Prot_kinase_dom"/>
</dbReference>
<feature type="signal peptide" evidence="16">
    <location>
        <begin position="1"/>
        <end position="30"/>
    </location>
</feature>
<dbReference type="SUPFAM" id="SSF56112">
    <property type="entry name" value="Protein kinase-like (PK-like)"/>
    <property type="match status" value="1"/>
</dbReference>
<dbReference type="Gene3D" id="3.80.10.10">
    <property type="entry name" value="Ribonuclease Inhibitor"/>
    <property type="match status" value="3"/>
</dbReference>
<keyword evidence="13" id="KW-0325">Glycoprotein</keyword>
<dbReference type="KEGG" id="zju:107435719"/>
<keyword evidence="6 16" id="KW-0732">Signal</keyword>
<dbReference type="FunFam" id="3.80.10.10:FF:000233">
    <property type="entry name" value="Leucine-rich repeat receptor-like protein kinase TDR"/>
    <property type="match status" value="1"/>
</dbReference>
<dbReference type="SMART" id="SM00220">
    <property type="entry name" value="S_TKc"/>
    <property type="match status" value="1"/>
</dbReference>
<gene>
    <name evidence="18" type="primary">LOC107435719</name>
</gene>
<dbReference type="Pfam" id="PF00560">
    <property type="entry name" value="LRR_1"/>
    <property type="match status" value="4"/>
</dbReference>
<keyword evidence="18" id="KW-0675">Receptor</keyword>
<evidence type="ECO:0000256" key="6">
    <source>
        <dbReference type="ARBA" id="ARBA00022729"/>
    </source>
</evidence>
<dbReference type="FunFam" id="3.80.10.10:FF:001670">
    <property type="entry name" value="Putative leucine-rich repeat receptor-like protein kinase family protein"/>
    <property type="match status" value="1"/>
</dbReference>
<evidence type="ECO:0000256" key="10">
    <source>
        <dbReference type="ARBA" id="ARBA00022840"/>
    </source>
</evidence>
<dbReference type="InterPro" id="IPR032675">
    <property type="entry name" value="LRR_dom_sf"/>
</dbReference>
<dbReference type="FunFam" id="3.30.200.20:FF:000512">
    <property type="entry name" value="Receptor-like protein kinase HSL1"/>
    <property type="match status" value="1"/>
</dbReference>
<protein>
    <submittedName>
        <fullName evidence="18">receptor-like protein kinase HSL1</fullName>
    </submittedName>
</protein>
<evidence type="ECO:0000259" key="17">
    <source>
        <dbReference type="PROSITE" id="PS50011"/>
    </source>
</evidence>
<dbReference type="PANTHER" id="PTHR48056:SF29">
    <property type="entry name" value="RECEPTOR-LIKE PROTEIN KINASE HSL1"/>
    <property type="match status" value="1"/>
</dbReference>
<dbReference type="SUPFAM" id="SSF52047">
    <property type="entry name" value="RNI-like"/>
    <property type="match status" value="1"/>
</dbReference>
<dbReference type="InterPro" id="IPR050647">
    <property type="entry name" value="Plant_LRR-RLKs"/>
</dbReference>
<keyword evidence="12 15" id="KW-0472">Membrane</keyword>
<dbReference type="InterPro" id="IPR017441">
    <property type="entry name" value="Protein_kinase_ATP_BS"/>
</dbReference>
<feature type="domain" description="Protein kinase" evidence="17">
    <location>
        <begin position="694"/>
        <end position="980"/>
    </location>
</feature>
<dbReference type="Gene3D" id="1.10.510.10">
    <property type="entry name" value="Transferase(Phosphotransferase) domain 1"/>
    <property type="match status" value="1"/>
</dbReference>